<organism evidence="1 2">
    <name type="scientific">Pseudolycoriella hygida</name>
    <dbReference type="NCBI Taxonomy" id="35572"/>
    <lineage>
        <taxon>Eukaryota</taxon>
        <taxon>Metazoa</taxon>
        <taxon>Ecdysozoa</taxon>
        <taxon>Arthropoda</taxon>
        <taxon>Hexapoda</taxon>
        <taxon>Insecta</taxon>
        <taxon>Pterygota</taxon>
        <taxon>Neoptera</taxon>
        <taxon>Endopterygota</taxon>
        <taxon>Diptera</taxon>
        <taxon>Nematocera</taxon>
        <taxon>Sciaroidea</taxon>
        <taxon>Sciaridae</taxon>
        <taxon>Pseudolycoriella</taxon>
    </lineage>
</organism>
<evidence type="ECO:0000313" key="1">
    <source>
        <dbReference type="EMBL" id="KAJ6644512.1"/>
    </source>
</evidence>
<feature type="non-terminal residue" evidence="1">
    <location>
        <position position="1"/>
    </location>
</feature>
<accession>A0A9Q0N6L9</accession>
<dbReference type="Proteomes" id="UP001151699">
    <property type="component" value="Chromosome B"/>
</dbReference>
<keyword evidence="2" id="KW-1185">Reference proteome</keyword>
<dbReference type="OrthoDB" id="121932at2759"/>
<protein>
    <submittedName>
        <fullName evidence="1">Uncharacterized protein</fullName>
    </submittedName>
</protein>
<evidence type="ECO:0000313" key="2">
    <source>
        <dbReference type="Proteomes" id="UP001151699"/>
    </source>
</evidence>
<dbReference type="EMBL" id="WJQU01000002">
    <property type="protein sequence ID" value="KAJ6644512.1"/>
    <property type="molecule type" value="Genomic_DNA"/>
</dbReference>
<reference evidence="1" key="1">
    <citation type="submission" date="2022-07" db="EMBL/GenBank/DDBJ databases">
        <authorList>
            <person name="Trinca V."/>
            <person name="Uliana J.V.C."/>
            <person name="Torres T.T."/>
            <person name="Ward R.J."/>
            <person name="Monesi N."/>
        </authorList>
    </citation>
    <scope>NUCLEOTIDE SEQUENCE</scope>
    <source>
        <strain evidence="1">HSMRA1968</strain>
        <tissue evidence="1">Whole embryos</tissue>
    </source>
</reference>
<gene>
    <name evidence="1" type="ORF">Bhyg_09481</name>
</gene>
<sequence>MNINGRTQMQFCHPPPSSLSLPNCSNYELSVLQTRTLNRISTKIICMCNRKNFLKLYAKVTSKRRKMKIFKYQCVLMPPCKSNQLCGHARTDLGFVYQNCTCPEGQNCVTKSSTNMLNGKMHKLFYNGTVYPSHCVL</sequence>
<dbReference type="AlphaFoldDB" id="A0A9Q0N6L9"/>
<proteinExistence type="predicted"/>
<name>A0A9Q0N6L9_9DIPT</name>
<comment type="caution">
    <text evidence="1">The sequence shown here is derived from an EMBL/GenBank/DDBJ whole genome shotgun (WGS) entry which is preliminary data.</text>
</comment>